<dbReference type="PROSITE" id="PS51318">
    <property type="entry name" value="TAT"/>
    <property type="match status" value="1"/>
</dbReference>
<gene>
    <name evidence="2" type="ORF">ACFOGJ_29410</name>
</gene>
<feature type="compositionally biased region" description="Basic and acidic residues" evidence="1">
    <location>
        <begin position="54"/>
        <end position="64"/>
    </location>
</feature>
<dbReference type="RefSeq" id="WP_379906872.1">
    <property type="nucleotide sequence ID" value="NZ_JBHRTR010000054.1"/>
</dbReference>
<feature type="region of interest" description="Disordered" evidence="1">
    <location>
        <begin position="38"/>
        <end position="64"/>
    </location>
</feature>
<name>A0ABV7L9W1_9PROT</name>
<dbReference type="EMBL" id="JBHRTR010000054">
    <property type="protein sequence ID" value="MFC3231402.1"/>
    <property type="molecule type" value="Genomic_DNA"/>
</dbReference>
<evidence type="ECO:0000256" key="1">
    <source>
        <dbReference type="SAM" id="MobiDB-lite"/>
    </source>
</evidence>
<accession>A0ABV7L9W1</accession>
<dbReference type="InterPro" id="IPR006311">
    <property type="entry name" value="TAT_signal"/>
</dbReference>
<organism evidence="2 3">
    <name type="scientific">Marinibaculum pumilum</name>
    <dbReference type="NCBI Taxonomy" id="1766165"/>
    <lineage>
        <taxon>Bacteria</taxon>
        <taxon>Pseudomonadati</taxon>
        <taxon>Pseudomonadota</taxon>
        <taxon>Alphaproteobacteria</taxon>
        <taxon>Rhodospirillales</taxon>
        <taxon>Rhodospirillaceae</taxon>
        <taxon>Marinibaculum</taxon>
    </lineage>
</organism>
<proteinExistence type="predicted"/>
<comment type="caution">
    <text evidence="2">The sequence shown here is derived from an EMBL/GenBank/DDBJ whole genome shotgun (WGS) entry which is preliminary data.</text>
</comment>
<evidence type="ECO:0000313" key="3">
    <source>
        <dbReference type="Proteomes" id="UP001595528"/>
    </source>
</evidence>
<sequence length="64" mass="6610">MIDHSDRPAAADRAGRRRLLGLAAAGLAALAVAACGKKGDPAYPPDTVPGAPRARRDNSKVYPD</sequence>
<evidence type="ECO:0008006" key="4">
    <source>
        <dbReference type="Google" id="ProtNLM"/>
    </source>
</evidence>
<protein>
    <recommendedName>
        <fullName evidence="4">Lipoprotein</fullName>
    </recommendedName>
</protein>
<evidence type="ECO:0000313" key="2">
    <source>
        <dbReference type="EMBL" id="MFC3231402.1"/>
    </source>
</evidence>
<dbReference type="Proteomes" id="UP001595528">
    <property type="component" value="Unassembled WGS sequence"/>
</dbReference>
<reference evidence="3" key="1">
    <citation type="journal article" date="2019" name="Int. J. Syst. Evol. Microbiol.">
        <title>The Global Catalogue of Microorganisms (GCM) 10K type strain sequencing project: providing services to taxonomists for standard genome sequencing and annotation.</title>
        <authorList>
            <consortium name="The Broad Institute Genomics Platform"/>
            <consortium name="The Broad Institute Genome Sequencing Center for Infectious Disease"/>
            <person name="Wu L."/>
            <person name="Ma J."/>
        </authorList>
    </citation>
    <scope>NUCLEOTIDE SEQUENCE [LARGE SCALE GENOMIC DNA]</scope>
    <source>
        <strain evidence="3">KCTC 42964</strain>
    </source>
</reference>
<keyword evidence="3" id="KW-1185">Reference proteome</keyword>
<dbReference type="PROSITE" id="PS51257">
    <property type="entry name" value="PROKAR_LIPOPROTEIN"/>
    <property type="match status" value="1"/>
</dbReference>